<evidence type="ECO:0000256" key="2">
    <source>
        <dbReference type="SAM" id="Phobius"/>
    </source>
</evidence>
<gene>
    <name evidence="3" type="ORF">SaccyDRAFT_0101</name>
</gene>
<dbReference type="EMBL" id="CM001440">
    <property type="protein sequence ID" value="EHR59042.1"/>
    <property type="molecule type" value="Genomic_DNA"/>
</dbReference>
<proteinExistence type="predicted"/>
<dbReference type="RefSeq" id="WP_005452591.1">
    <property type="nucleotide sequence ID" value="NZ_CM001440.1"/>
</dbReference>
<feature type="compositionally biased region" description="Low complexity" evidence="1">
    <location>
        <begin position="197"/>
        <end position="214"/>
    </location>
</feature>
<sequence>MSWQEELRRLDAELAAGTISSGEHRRRREDILAEVSGAPLVPFAGAASSRTPDDVPAPNATEATAPTTPGTPEEAPQWRTANPAGAEAVPQTTDAAPPESSGPSSATAALLSTTRPTTAPSPADQRPTELIRRPDFSVPPPGLPAAGERAHTGSGAGPRRSGLTWVAISGAVFVALGAVIGGAWWLGQDRSDPPPAAAGNPAPAEDAAASAHQPTLEDRIPALPGQPSANDSTLAVDKGVDLGLYPDHSARILADHGVNEVIHRASTDGDTGYFLLVIPTPDAERAASLTDELSALTVSAGFTSVEGYEGGLTGVLGDHRLRGTWYTSDNVAVNLWVSQRTPADTDRLTSLTNEAVATLNRALPPS</sequence>
<evidence type="ECO:0000313" key="4">
    <source>
        <dbReference type="Proteomes" id="UP000002791"/>
    </source>
</evidence>
<evidence type="ECO:0000256" key="1">
    <source>
        <dbReference type="SAM" id="MobiDB-lite"/>
    </source>
</evidence>
<organism evidence="3 4">
    <name type="scientific">Saccharomonospora cyanea NA-134</name>
    <dbReference type="NCBI Taxonomy" id="882082"/>
    <lineage>
        <taxon>Bacteria</taxon>
        <taxon>Bacillati</taxon>
        <taxon>Actinomycetota</taxon>
        <taxon>Actinomycetes</taxon>
        <taxon>Pseudonocardiales</taxon>
        <taxon>Pseudonocardiaceae</taxon>
        <taxon>Saccharomonospora</taxon>
    </lineage>
</organism>
<evidence type="ECO:0008006" key="5">
    <source>
        <dbReference type="Google" id="ProtNLM"/>
    </source>
</evidence>
<feature type="region of interest" description="Disordered" evidence="1">
    <location>
        <begin position="39"/>
        <end position="158"/>
    </location>
</feature>
<dbReference type="AlphaFoldDB" id="H5XQJ6"/>
<keyword evidence="2" id="KW-0472">Membrane</keyword>
<dbReference type="eggNOG" id="ENOG5033ZM7">
    <property type="taxonomic scope" value="Bacteria"/>
</dbReference>
<keyword evidence="2" id="KW-1133">Transmembrane helix</keyword>
<reference evidence="3 4" key="1">
    <citation type="submission" date="2011-11" db="EMBL/GenBank/DDBJ databases">
        <title>The Noncontiguous Finished sequence of Saccharomonospora cyanea NA-134.</title>
        <authorList>
            <consortium name="US DOE Joint Genome Institute"/>
            <person name="Lucas S."/>
            <person name="Han J."/>
            <person name="Lapidus A."/>
            <person name="Cheng J.-F."/>
            <person name="Goodwin L."/>
            <person name="Pitluck S."/>
            <person name="Peters L."/>
            <person name="Ovchinnikova G."/>
            <person name="Lu M."/>
            <person name="Detter J.C."/>
            <person name="Han C."/>
            <person name="Tapia R."/>
            <person name="Land M."/>
            <person name="Hauser L."/>
            <person name="Kyrpides N."/>
            <person name="Ivanova N."/>
            <person name="Pagani I."/>
            <person name="Brambilla E.-M."/>
            <person name="Klenk H.-P."/>
            <person name="Woyke T."/>
        </authorList>
    </citation>
    <scope>NUCLEOTIDE SEQUENCE [LARGE SCALE GENOMIC DNA]</scope>
    <source>
        <strain evidence="3 4">NA-134</strain>
    </source>
</reference>
<evidence type="ECO:0000313" key="3">
    <source>
        <dbReference type="EMBL" id="EHR59042.1"/>
    </source>
</evidence>
<feature type="compositionally biased region" description="Basic and acidic residues" evidence="1">
    <location>
        <begin position="126"/>
        <end position="135"/>
    </location>
</feature>
<feature type="compositionally biased region" description="Low complexity" evidence="1">
    <location>
        <begin position="56"/>
        <end position="75"/>
    </location>
</feature>
<feature type="transmembrane region" description="Helical" evidence="2">
    <location>
        <begin position="163"/>
        <end position="186"/>
    </location>
</feature>
<dbReference type="OrthoDB" id="3610689at2"/>
<feature type="compositionally biased region" description="Low complexity" evidence="1">
    <location>
        <begin position="95"/>
        <end position="123"/>
    </location>
</feature>
<dbReference type="STRING" id="882082.SaccyDRAFT_0101"/>
<accession>H5XQJ6</accession>
<dbReference type="Proteomes" id="UP000002791">
    <property type="component" value="Chromosome"/>
</dbReference>
<keyword evidence="4" id="KW-1185">Reference proteome</keyword>
<keyword evidence="2" id="KW-0812">Transmembrane</keyword>
<name>H5XQJ6_9PSEU</name>
<protein>
    <recommendedName>
        <fullName evidence="5">Flagellar basal body-associated protein FliL</fullName>
    </recommendedName>
</protein>
<dbReference type="HOGENOM" id="CLU_733390_0_0_11"/>
<feature type="region of interest" description="Disordered" evidence="1">
    <location>
        <begin position="190"/>
        <end position="233"/>
    </location>
</feature>